<dbReference type="GO" id="GO:0005634">
    <property type="term" value="C:nucleus"/>
    <property type="evidence" value="ECO:0007669"/>
    <property type="project" value="UniProtKB-SubCell"/>
</dbReference>
<dbReference type="GO" id="GO:0000977">
    <property type="term" value="F:RNA polymerase II transcription regulatory region sequence-specific DNA binding"/>
    <property type="evidence" value="ECO:0007669"/>
    <property type="project" value="InterPro"/>
</dbReference>
<dbReference type="SMART" id="SM00432">
    <property type="entry name" value="MADS"/>
    <property type="match status" value="1"/>
</dbReference>
<sequence length="276" mass="31673">MGRGRVQMKRIENNINRQVTFSKRRSGLLKKAHEISVLCDAEVALIIFSTKGKLFEFASDSNMEGILKKYERHSDSRKEAVEVDPSSQASWNFEYGKLKSKVESLQKDQRQLLGQDLESLNQRDLHHLENQLESALKNVRSRKKLLHMQNHLFVNSIAELQKKKPIKLDAECWWIHSVQEKLLQEQNKELEKKLNEKEGDKEKERAQIQQTSWEQQSQGQQGSSSSSTSFLPPPEQPPTLNVGSRVGGEERAEGQNQGQVRVKSALPSWMLRSMNA</sequence>
<reference evidence="9" key="2">
    <citation type="submission" date="2023-06" db="EMBL/GenBank/DDBJ databases">
        <authorList>
            <person name="Ma L."/>
            <person name="Liu K.-W."/>
            <person name="Li Z."/>
            <person name="Hsiao Y.-Y."/>
            <person name="Qi Y."/>
            <person name="Fu T."/>
            <person name="Tang G."/>
            <person name="Zhang D."/>
            <person name="Sun W.-H."/>
            <person name="Liu D.-K."/>
            <person name="Li Y."/>
            <person name="Chen G.-Z."/>
            <person name="Liu X.-D."/>
            <person name="Liao X.-Y."/>
            <person name="Jiang Y.-T."/>
            <person name="Yu X."/>
            <person name="Hao Y."/>
            <person name="Huang J."/>
            <person name="Zhao X.-W."/>
            <person name="Ke S."/>
            <person name="Chen Y.-Y."/>
            <person name="Wu W.-L."/>
            <person name="Hsu J.-L."/>
            <person name="Lin Y.-F."/>
            <person name="Huang M.-D."/>
            <person name="Li C.-Y."/>
            <person name="Huang L."/>
            <person name="Wang Z.-W."/>
            <person name="Zhao X."/>
            <person name="Zhong W.-Y."/>
            <person name="Peng D.-H."/>
            <person name="Ahmad S."/>
            <person name="Lan S."/>
            <person name="Zhang J.-S."/>
            <person name="Tsai W.-C."/>
            <person name="Van De Peer Y."/>
            <person name="Liu Z.-J."/>
        </authorList>
    </citation>
    <scope>NUCLEOTIDE SEQUENCE</scope>
    <source>
        <strain evidence="9">CP</strain>
        <tissue evidence="9">Leaves</tissue>
    </source>
</reference>
<keyword evidence="4" id="KW-0804">Transcription</keyword>
<dbReference type="GO" id="GO:0003700">
    <property type="term" value="F:DNA-binding transcription factor activity"/>
    <property type="evidence" value="ECO:0007669"/>
    <property type="project" value="InterPro"/>
</dbReference>
<reference evidence="9" key="1">
    <citation type="journal article" date="2023" name="Nat. Commun.">
        <title>Diploid and tetraploid genomes of Acorus and the evolution of monocots.</title>
        <authorList>
            <person name="Ma L."/>
            <person name="Liu K.W."/>
            <person name="Li Z."/>
            <person name="Hsiao Y.Y."/>
            <person name="Qi Y."/>
            <person name="Fu T."/>
            <person name="Tang G.D."/>
            <person name="Zhang D."/>
            <person name="Sun W.H."/>
            <person name="Liu D.K."/>
            <person name="Li Y."/>
            <person name="Chen G.Z."/>
            <person name="Liu X.D."/>
            <person name="Liao X.Y."/>
            <person name="Jiang Y.T."/>
            <person name="Yu X."/>
            <person name="Hao Y."/>
            <person name="Huang J."/>
            <person name="Zhao X.W."/>
            <person name="Ke S."/>
            <person name="Chen Y.Y."/>
            <person name="Wu W.L."/>
            <person name="Hsu J.L."/>
            <person name="Lin Y.F."/>
            <person name="Huang M.D."/>
            <person name="Li C.Y."/>
            <person name="Huang L."/>
            <person name="Wang Z.W."/>
            <person name="Zhao X."/>
            <person name="Zhong W.Y."/>
            <person name="Peng D.H."/>
            <person name="Ahmad S."/>
            <person name="Lan S."/>
            <person name="Zhang J.S."/>
            <person name="Tsai W.C."/>
            <person name="Van de Peer Y."/>
            <person name="Liu Z.J."/>
        </authorList>
    </citation>
    <scope>NUCLEOTIDE SEQUENCE</scope>
    <source>
        <strain evidence="9">CP</strain>
    </source>
</reference>
<dbReference type="PRINTS" id="PR00404">
    <property type="entry name" value="MADSDOMAIN"/>
</dbReference>
<dbReference type="PROSITE" id="PS51297">
    <property type="entry name" value="K_BOX"/>
    <property type="match status" value="1"/>
</dbReference>
<dbReference type="FunFam" id="3.40.1810.10:FF:000003">
    <property type="entry name" value="MADS-box transcription factor MADS-MC"/>
    <property type="match status" value="1"/>
</dbReference>
<keyword evidence="10" id="KW-1185">Reference proteome</keyword>
<evidence type="ECO:0000256" key="2">
    <source>
        <dbReference type="ARBA" id="ARBA00023015"/>
    </source>
</evidence>
<feature type="region of interest" description="Disordered" evidence="6">
    <location>
        <begin position="193"/>
        <end position="276"/>
    </location>
</feature>
<protein>
    <submittedName>
        <fullName evidence="9">Uncharacterized protein</fullName>
    </submittedName>
</protein>
<keyword evidence="5" id="KW-0539">Nucleus</keyword>
<keyword evidence="2" id="KW-0805">Transcription regulation</keyword>
<evidence type="ECO:0000256" key="1">
    <source>
        <dbReference type="ARBA" id="ARBA00004123"/>
    </source>
</evidence>
<dbReference type="PANTHER" id="PTHR48019">
    <property type="entry name" value="SERUM RESPONSE FACTOR HOMOLOG"/>
    <property type="match status" value="1"/>
</dbReference>
<dbReference type="CDD" id="cd00265">
    <property type="entry name" value="MADS_MEF2_like"/>
    <property type="match status" value="1"/>
</dbReference>
<dbReference type="InterPro" id="IPR002487">
    <property type="entry name" value="TF_Kbox"/>
</dbReference>
<evidence type="ECO:0000313" key="10">
    <source>
        <dbReference type="Proteomes" id="UP001180020"/>
    </source>
</evidence>
<evidence type="ECO:0000256" key="5">
    <source>
        <dbReference type="ARBA" id="ARBA00023242"/>
    </source>
</evidence>
<dbReference type="GO" id="GO:0045944">
    <property type="term" value="P:positive regulation of transcription by RNA polymerase II"/>
    <property type="evidence" value="ECO:0007669"/>
    <property type="project" value="InterPro"/>
</dbReference>
<comment type="caution">
    <text evidence="9">The sequence shown here is derived from an EMBL/GenBank/DDBJ whole genome shotgun (WGS) entry which is preliminary data.</text>
</comment>
<dbReference type="InterPro" id="IPR002100">
    <property type="entry name" value="TF_MADSbox"/>
</dbReference>
<accession>A0AAV9ETG0</accession>
<dbReference type="GO" id="GO:0046983">
    <property type="term" value="F:protein dimerization activity"/>
    <property type="evidence" value="ECO:0007669"/>
    <property type="project" value="InterPro"/>
</dbReference>
<feature type="domain" description="K-box" evidence="8">
    <location>
        <begin position="88"/>
        <end position="200"/>
    </location>
</feature>
<dbReference type="InterPro" id="IPR033896">
    <property type="entry name" value="MEF2-like_N"/>
</dbReference>
<gene>
    <name evidence="9" type="ORF">QJS10_CPA05g01066</name>
</gene>
<evidence type="ECO:0000256" key="6">
    <source>
        <dbReference type="SAM" id="MobiDB-lite"/>
    </source>
</evidence>
<name>A0AAV9ETG0_ACOCL</name>
<dbReference type="Gene3D" id="3.40.1810.10">
    <property type="entry name" value="Transcription factor, MADS-box"/>
    <property type="match status" value="1"/>
</dbReference>
<evidence type="ECO:0000256" key="3">
    <source>
        <dbReference type="ARBA" id="ARBA00023125"/>
    </source>
</evidence>
<organism evidence="9 10">
    <name type="scientific">Acorus calamus</name>
    <name type="common">Sweet flag</name>
    <dbReference type="NCBI Taxonomy" id="4465"/>
    <lineage>
        <taxon>Eukaryota</taxon>
        <taxon>Viridiplantae</taxon>
        <taxon>Streptophyta</taxon>
        <taxon>Embryophyta</taxon>
        <taxon>Tracheophyta</taxon>
        <taxon>Spermatophyta</taxon>
        <taxon>Magnoliopsida</taxon>
        <taxon>Liliopsida</taxon>
        <taxon>Acoraceae</taxon>
        <taxon>Acorus</taxon>
    </lineage>
</organism>
<evidence type="ECO:0000256" key="4">
    <source>
        <dbReference type="ARBA" id="ARBA00023163"/>
    </source>
</evidence>
<proteinExistence type="predicted"/>
<evidence type="ECO:0000259" key="8">
    <source>
        <dbReference type="PROSITE" id="PS51297"/>
    </source>
</evidence>
<feature type="domain" description="MADS-box" evidence="7">
    <location>
        <begin position="1"/>
        <end position="61"/>
    </location>
</feature>
<keyword evidence="3" id="KW-0238">DNA-binding</keyword>
<feature type="compositionally biased region" description="Basic and acidic residues" evidence="6">
    <location>
        <begin position="193"/>
        <end position="206"/>
    </location>
</feature>
<dbReference type="EMBL" id="JAUJYO010000005">
    <property type="protein sequence ID" value="KAK1316810.1"/>
    <property type="molecule type" value="Genomic_DNA"/>
</dbReference>
<feature type="compositionally biased region" description="Low complexity" evidence="6">
    <location>
        <begin position="207"/>
        <end position="229"/>
    </location>
</feature>
<dbReference type="Pfam" id="PF00319">
    <property type="entry name" value="SRF-TF"/>
    <property type="match status" value="1"/>
</dbReference>
<dbReference type="PROSITE" id="PS00350">
    <property type="entry name" value="MADS_BOX_1"/>
    <property type="match status" value="1"/>
</dbReference>
<evidence type="ECO:0000313" key="9">
    <source>
        <dbReference type="EMBL" id="KAK1316810.1"/>
    </source>
</evidence>
<dbReference type="SUPFAM" id="SSF55455">
    <property type="entry name" value="SRF-like"/>
    <property type="match status" value="1"/>
</dbReference>
<dbReference type="Proteomes" id="UP001180020">
    <property type="component" value="Unassembled WGS sequence"/>
</dbReference>
<comment type="subcellular location">
    <subcellularLocation>
        <location evidence="1">Nucleus</location>
    </subcellularLocation>
</comment>
<dbReference type="InterPro" id="IPR050142">
    <property type="entry name" value="MADS-box/MEF2_TF"/>
</dbReference>
<dbReference type="Pfam" id="PF01486">
    <property type="entry name" value="K-box"/>
    <property type="match status" value="1"/>
</dbReference>
<dbReference type="AlphaFoldDB" id="A0AAV9ETG0"/>
<evidence type="ECO:0000259" key="7">
    <source>
        <dbReference type="PROSITE" id="PS50066"/>
    </source>
</evidence>
<dbReference type="PROSITE" id="PS50066">
    <property type="entry name" value="MADS_BOX_2"/>
    <property type="match status" value="1"/>
</dbReference>
<dbReference type="InterPro" id="IPR036879">
    <property type="entry name" value="TF_MADSbox_sf"/>
</dbReference>